<feature type="domain" description="Carrier" evidence="5">
    <location>
        <begin position="868"/>
        <end position="944"/>
    </location>
</feature>
<evidence type="ECO:0000256" key="1">
    <source>
        <dbReference type="ARBA" id="ARBA00022450"/>
    </source>
</evidence>
<evidence type="ECO:0000259" key="5">
    <source>
        <dbReference type="PROSITE" id="PS50075"/>
    </source>
</evidence>
<dbReference type="SMART" id="SM00028">
    <property type="entry name" value="TPR"/>
    <property type="match status" value="4"/>
</dbReference>
<keyword evidence="8" id="KW-1185">Reference proteome</keyword>
<dbReference type="Gene3D" id="1.10.1200.10">
    <property type="entry name" value="ACP-like"/>
    <property type="match status" value="3"/>
</dbReference>
<feature type="region of interest" description="Disordered" evidence="4">
    <location>
        <begin position="947"/>
        <end position="1018"/>
    </location>
</feature>
<feature type="region of interest" description="Disordered" evidence="4">
    <location>
        <begin position="538"/>
        <end position="564"/>
    </location>
</feature>
<feature type="domain" description="Carrier" evidence="5">
    <location>
        <begin position="1027"/>
        <end position="1103"/>
    </location>
</feature>
<organism evidence="6 8">
    <name type="scientific">Polarella glacialis</name>
    <name type="common">Dinoflagellate</name>
    <dbReference type="NCBI Taxonomy" id="89957"/>
    <lineage>
        <taxon>Eukaryota</taxon>
        <taxon>Sar</taxon>
        <taxon>Alveolata</taxon>
        <taxon>Dinophyceae</taxon>
        <taxon>Suessiales</taxon>
        <taxon>Suessiaceae</taxon>
        <taxon>Polarella</taxon>
    </lineage>
</organism>
<dbReference type="GO" id="GO:0031177">
    <property type="term" value="F:phosphopantetheine binding"/>
    <property type="evidence" value="ECO:0007669"/>
    <property type="project" value="InterPro"/>
</dbReference>
<dbReference type="OrthoDB" id="444071at2759"/>
<feature type="compositionally biased region" description="Polar residues" evidence="4">
    <location>
        <begin position="964"/>
        <end position="1004"/>
    </location>
</feature>
<dbReference type="SMART" id="SM00823">
    <property type="entry name" value="PKS_PP"/>
    <property type="match status" value="3"/>
</dbReference>
<evidence type="ECO:0000313" key="6">
    <source>
        <dbReference type="EMBL" id="CAE8613646.1"/>
    </source>
</evidence>
<accession>A0A813FIU8</accession>
<evidence type="ECO:0000256" key="3">
    <source>
        <dbReference type="SAM" id="Coils"/>
    </source>
</evidence>
<dbReference type="InterPro" id="IPR019734">
    <property type="entry name" value="TPR_rpt"/>
</dbReference>
<dbReference type="AlphaFoldDB" id="A0A813FIU8"/>
<feature type="coiled-coil region" evidence="3">
    <location>
        <begin position="354"/>
        <end position="395"/>
    </location>
</feature>
<feature type="compositionally biased region" description="Low complexity" evidence="4">
    <location>
        <begin position="949"/>
        <end position="963"/>
    </location>
</feature>
<evidence type="ECO:0000313" key="8">
    <source>
        <dbReference type="Proteomes" id="UP000654075"/>
    </source>
</evidence>
<dbReference type="EMBL" id="CAJNNV010025288">
    <property type="protein sequence ID" value="CAE8613646.1"/>
    <property type="molecule type" value="Genomic_DNA"/>
</dbReference>
<gene>
    <name evidence="6" type="ORF">PGLA1383_LOCUS31404</name>
    <name evidence="7" type="ORF">PGLA2088_LOCUS86</name>
</gene>
<dbReference type="PANTHER" id="PTHR43439:SF2">
    <property type="entry name" value="ENZYME, PUTATIVE (JCVI)-RELATED"/>
    <property type="match status" value="1"/>
</dbReference>
<dbReference type="Proteomes" id="UP000654075">
    <property type="component" value="Unassembled WGS sequence"/>
</dbReference>
<proteinExistence type="predicted"/>
<name>A0A813FIU8_POLGL</name>
<dbReference type="PANTHER" id="PTHR43439">
    <property type="entry name" value="PHENYLACETATE-COENZYME A LIGASE"/>
    <property type="match status" value="1"/>
</dbReference>
<feature type="region of interest" description="Disordered" evidence="4">
    <location>
        <begin position="252"/>
        <end position="274"/>
    </location>
</feature>
<sequence length="1113" mass="120982">MQDDDVRRAIAMLESAARHIDEEEGDEAERVAGNALEILRAAADGEAGSSIAESLRLIASARAVRGDRQGALKLVAEELAAFRSSNNHRGEAVMLLALAEIGNSRCGSKKREEALEAARQAISLFQQLGDRRMEALAQLALAHVHVQKGTKGELLSELESAVKVASTALTQFLEVGDRNGEGKAVHTIAVALFFQGNVDGAVKRAGQLVPLWRELGCRRLEALEQACVSEWELRRHQPQEALKAAQAAMDALAQNPQEAEAEEGSATRPARRSTTGLVQAANAYFKLGKSQEALLLAEDRLAQARQDGDFDSEILVQMALISAYLVADKVNEAVQASAEALQTIRRQDPQTRLHRRWEAEVLQLTAKVHLLKQNLQQAEQVIQEALQLAEREKDRKGLASVWLMHSSLSLSKKEHRMALKSAMRSRDFSRKFGSRKGEALALLALCSAHCSRGELKRGAAVTVEAQRIFNAIGDRAGEAEALRIQAEVRMVLQDFPRAVAAARRGRELQREICRKSEAWAAVQVAQALLHAAMAEEKQEMERRRKAKEQGTAGAHEEGPGADWFADEDQQERPAKAAYDRALQAAKDALSLARPWEDESLLCRGLLASAGAHYLCLEPEAAARSVDEGLPLAQRHRDASAEANFCLLQAQLAYSHNRPQEARDLAHRTSEMFAALQDGRGQEAAKEVLERVTPKSSSARRGSPVGGEPGYEEVEEEYWEEVGGSADPEPFNGPSKDVLSATVTDVALSLIGVESLDADEPLMDAGLDSLAAVEFQNTLSKEFNGVSLPSTLMFDFPSVKLLSDFIDGSLRESHSQQQALRGGGQVKQVRRTRIRKVPVPGYPGPGYQAPLRQGSTRAEVFIPEPYKGPAKDVLSATVTDVALSLIGVESLDADEPLMDAGLDSLAAVEFQNTLSKEFNGVSLPSTLMFDFPSVKLLSDFIDGSLRESHSQQQALRGQQAQESQASWSRAPTSEPSWTNREPSWTNRESSSTNREPSWTSASSTPGHEHGASGRPSTVAAVLGPYKGPTVEQITDMVKETALSLIGVESLDADEPLMDAGLDSLAAVEFQSAVSKDFKGIELPSTLMFDFPSVTQLAQLISGALHEAHENQGRK</sequence>
<dbReference type="InterPro" id="IPR020806">
    <property type="entry name" value="PKS_PP-bd"/>
</dbReference>
<dbReference type="Proteomes" id="UP000626109">
    <property type="component" value="Unassembled WGS sequence"/>
</dbReference>
<dbReference type="PROSITE" id="PS50075">
    <property type="entry name" value="CARRIER"/>
    <property type="match status" value="3"/>
</dbReference>
<reference evidence="6" key="1">
    <citation type="submission" date="2021-02" db="EMBL/GenBank/DDBJ databases">
        <authorList>
            <person name="Dougan E. K."/>
            <person name="Rhodes N."/>
            <person name="Thang M."/>
            <person name="Chan C."/>
        </authorList>
    </citation>
    <scope>NUCLEOTIDE SEQUENCE</scope>
</reference>
<dbReference type="SUPFAM" id="SSF47336">
    <property type="entry name" value="ACP-like"/>
    <property type="match status" value="3"/>
</dbReference>
<dbReference type="InterPro" id="IPR011990">
    <property type="entry name" value="TPR-like_helical_dom_sf"/>
</dbReference>
<evidence type="ECO:0000313" key="7">
    <source>
        <dbReference type="EMBL" id="CAE8622651.1"/>
    </source>
</evidence>
<dbReference type="InterPro" id="IPR051414">
    <property type="entry name" value="Adenylate-forming_Reductase"/>
</dbReference>
<dbReference type="OMA" id="WHIDEEE"/>
<evidence type="ECO:0000256" key="4">
    <source>
        <dbReference type="SAM" id="MobiDB-lite"/>
    </source>
</evidence>
<dbReference type="InterPro" id="IPR036736">
    <property type="entry name" value="ACP-like_sf"/>
</dbReference>
<comment type="caution">
    <text evidence="6">The sequence shown here is derived from an EMBL/GenBank/DDBJ whole genome shotgun (WGS) entry which is preliminary data.</text>
</comment>
<keyword evidence="2" id="KW-0597">Phosphoprotein</keyword>
<protein>
    <recommendedName>
        <fullName evidence="5">Carrier domain-containing protein</fullName>
    </recommendedName>
</protein>
<feature type="domain" description="Carrier" evidence="5">
    <location>
        <begin position="733"/>
        <end position="809"/>
    </location>
</feature>
<dbReference type="Gene3D" id="1.25.40.10">
    <property type="entry name" value="Tetratricopeptide repeat domain"/>
    <property type="match status" value="3"/>
</dbReference>
<evidence type="ECO:0000256" key="2">
    <source>
        <dbReference type="ARBA" id="ARBA00022553"/>
    </source>
</evidence>
<dbReference type="Pfam" id="PF00550">
    <property type="entry name" value="PP-binding"/>
    <property type="match status" value="3"/>
</dbReference>
<feature type="region of interest" description="Disordered" evidence="4">
    <location>
        <begin position="689"/>
        <end position="711"/>
    </location>
</feature>
<dbReference type="SUPFAM" id="SSF48452">
    <property type="entry name" value="TPR-like"/>
    <property type="match status" value="3"/>
</dbReference>
<keyword evidence="3" id="KW-0175">Coiled coil</keyword>
<dbReference type="EMBL" id="CAJNNW010000051">
    <property type="protein sequence ID" value="CAE8622651.1"/>
    <property type="molecule type" value="Genomic_DNA"/>
</dbReference>
<keyword evidence="1" id="KW-0596">Phosphopantetheine</keyword>
<dbReference type="InterPro" id="IPR009081">
    <property type="entry name" value="PP-bd_ACP"/>
</dbReference>